<dbReference type="HOGENOM" id="CLU_079904_0_1_11"/>
<dbReference type="OrthoDB" id="9772660at2"/>
<feature type="domain" description="DUF1989" evidence="1">
    <location>
        <begin position="29"/>
        <end position="193"/>
    </location>
</feature>
<accession>F0M7X6</accession>
<proteinExistence type="predicted"/>
<dbReference type="STRING" id="930171.Asphe3_03120"/>
<organism evidence="2 3">
    <name type="scientific">Pseudarthrobacter phenanthrenivorans (strain DSM 18606 / JCM 16027 / LMG 23796 / Sphe3)</name>
    <name type="common">Arthrobacter phenanthrenivorans</name>
    <dbReference type="NCBI Taxonomy" id="930171"/>
    <lineage>
        <taxon>Bacteria</taxon>
        <taxon>Bacillati</taxon>
        <taxon>Actinomycetota</taxon>
        <taxon>Actinomycetes</taxon>
        <taxon>Micrococcales</taxon>
        <taxon>Micrococcaceae</taxon>
        <taxon>Pseudarthrobacter</taxon>
    </lineage>
</organism>
<dbReference type="KEGG" id="apn:Asphe3_03120"/>
<dbReference type="Pfam" id="PF09347">
    <property type="entry name" value="DUF1989"/>
    <property type="match status" value="1"/>
</dbReference>
<dbReference type="RefSeq" id="WP_013599471.1">
    <property type="nucleotide sequence ID" value="NC_015145.1"/>
</dbReference>
<dbReference type="EMBL" id="CP002379">
    <property type="protein sequence ID" value="ADX71529.1"/>
    <property type="molecule type" value="Genomic_DNA"/>
</dbReference>
<sequence length="225" mass="23637">MNTATQATSAADARAIALTSGEVVLDEFVEARGPWSAVVSAGDVLTIVDLEGNQAVDCLLYAAGDTTVRYSAAVTIASQQSIVLTTGSVLRAETGTPLMTVVADEVGVHDTIGGACSQESNTLRYGQHTREQHACVENFLIEGSRWGLGKRDLVSNINWFMNVPVDPDGALGIVDGLSAPGKRVALKAEVDTLVLVSNCPQVNNPCNGFNPTPVRMIVTRPEAAL</sequence>
<dbReference type="PANTHER" id="PTHR31527:SF0">
    <property type="entry name" value="RE64534P"/>
    <property type="match status" value="1"/>
</dbReference>
<evidence type="ECO:0000259" key="1">
    <source>
        <dbReference type="Pfam" id="PF09347"/>
    </source>
</evidence>
<dbReference type="NCBIfam" id="TIGR03424">
    <property type="entry name" value="urea_degr_1"/>
    <property type="match status" value="1"/>
</dbReference>
<gene>
    <name evidence="2" type="ordered locus">Asphe3_03120</name>
</gene>
<dbReference type="InterPro" id="IPR017791">
    <property type="entry name" value="UAAP2"/>
</dbReference>
<dbReference type="Proteomes" id="UP000008639">
    <property type="component" value="Chromosome"/>
</dbReference>
<dbReference type="InterPro" id="IPR018959">
    <property type="entry name" value="DUF1989"/>
</dbReference>
<evidence type="ECO:0000313" key="3">
    <source>
        <dbReference type="Proteomes" id="UP000008639"/>
    </source>
</evidence>
<dbReference type="eggNOG" id="COG3665">
    <property type="taxonomic scope" value="Bacteria"/>
</dbReference>
<name>F0M7X6_PSEPM</name>
<reference evidence="2 3" key="1">
    <citation type="journal article" date="2011" name="Stand. Genomic Sci.">
        <title>Complete genome sequence of Arthrobacter phenanthrenivorans type strain (Sphe3).</title>
        <authorList>
            <person name="Kallimanis A."/>
            <person name="Labutti K.M."/>
            <person name="Lapidus A."/>
            <person name="Clum A."/>
            <person name="Lykidis A."/>
            <person name="Mavromatis K."/>
            <person name="Pagani I."/>
            <person name="Liolios K."/>
            <person name="Ivanova N."/>
            <person name="Goodwin L."/>
            <person name="Pitluck S."/>
            <person name="Chen A."/>
            <person name="Palaniappan K."/>
            <person name="Markowitz V."/>
            <person name="Bristow J."/>
            <person name="Velentzas A.D."/>
            <person name="Perisynakis A."/>
            <person name="Ouzounis C.C."/>
            <person name="Kyrpides N.C."/>
            <person name="Koukkou A.I."/>
            <person name="Drainas C."/>
        </authorList>
    </citation>
    <scope>NUCLEOTIDE SEQUENCE [LARGE SCALE GENOMIC DNA]</scope>
    <source>
        <strain evidence="3">DSM 18606 / JCM 16027 / LMG 23796 / Sphe3</strain>
    </source>
</reference>
<dbReference type="PANTHER" id="PTHR31527">
    <property type="entry name" value="RE64534P"/>
    <property type="match status" value="1"/>
</dbReference>
<evidence type="ECO:0000313" key="2">
    <source>
        <dbReference type="EMBL" id="ADX71529.1"/>
    </source>
</evidence>
<dbReference type="AlphaFoldDB" id="F0M7X6"/>
<protein>
    <submittedName>
        <fullName evidence="2">Uncharacterized conserved protein</fullName>
    </submittedName>
</protein>